<name>A0A7E4VXY8_PANRE</name>
<dbReference type="PANTHER" id="PTHR38612">
    <property type="entry name" value="PROTEIN DCT-5-RELATED"/>
    <property type="match status" value="1"/>
</dbReference>
<protein>
    <submittedName>
        <fullName evidence="2">Uncharacterized protein</fullName>
    </submittedName>
</protein>
<evidence type="ECO:0000313" key="1">
    <source>
        <dbReference type="Proteomes" id="UP000492821"/>
    </source>
</evidence>
<reference evidence="2" key="2">
    <citation type="submission" date="2020-10" db="UniProtKB">
        <authorList>
            <consortium name="WormBaseParasite"/>
        </authorList>
    </citation>
    <scope>IDENTIFICATION</scope>
</reference>
<dbReference type="WBParaSite" id="Pan_g4770.t1">
    <property type="protein sequence ID" value="Pan_g4770.t1"/>
    <property type="gene ID" value="Pan_g4770"/>
</dbReference>
<sequence>MLTCAIRQKCVQLPVLIESFQGANISEKLYNDLDKGIDYGCIFTAGCLEECNRCPLCQTSKEQLVDVLSGNKRESGGECALLVNCATDCVESANGDITKINYCLRQKCAYHCFDGSCPKCSAFITRVFNQVCVSGDFRSRVLNWQGHCYEMFREIVYSKFKTEFDRAGLKPAIGSRPSSASGSTKL</sequence>
<dbReference type="AlphaFoldDB" id="A0A7E4VXY8"/>
<proteinExistence type="predicted"/>
<dbReference type="PANTHER" id="PTHR38612:SF1">
    <property type="entry name" value="PROTEIN CBG06620"/>
    <property type="match status" value="1"/>
</dbReference>
<dbReference type="InterPro" id="IPR035161">
    <property type="entry name" value="DUF5332"/>
</dbReference>
<accession>A0A7E4VXY8</accession>
<keyword evidence="1" id="KW-1185">Reference proteome</keyword>
<reference evidence="1" key="1">
    <citation type="journal article" date="2013" name="Genetics">
        <title>The draft genome and transcriptome of Panagrellus redivivus are shaped by the harsh demands of a free-living lifestyle.</title>
        <authorList>
            <person name="Srinivasan J."/>
            <person name="Dillman A.R."/>
            <person name="Macchietto M.G."/>
            <person name="Heikkinen L."/>
            <person name="Lakso M."/>
            <person name="Fracchia K.M."/>
            <person name="Antoshechkin I."/>
            <person name="Mortazavi A."/>
            <person name="Wong G."/>
            <person name="Sternberg P.W."/>
        </authorList>
    </citation>
    <scope>NUCLEOTIDE SEQUENCE [LARGE SCALE GENOMIC DNA]</scope>
    <source>
        <strain evidence="1">MT8872</strain>
    </source>
</reference>
<dbReference type="Pfam" id="PF17266">
    <property type="entry name" value="DUF5332"/>
    <property type="match status" value="1"/>
</dbReference>
<evidence type="ECO:0000313" key="2">
    <source>
        <dbReference type="WBParaSite" id="Pan_g4770.t1"/>
    </source>
</evidence>
<dbReference type="Proteomes" id="UP000492821">
    <property type="component" value="Unassembled WGS sequence"/>
</dbReference>
<organism evidence="1 2">
    <name type="scientific">Panagrellus redivivus</name>
    <name type="common">Microworm</name>
    <dbReference type="NCBI Taxonomy" id="6233"/>
    <lineage>
        <taxon>Eukaryota</taxon>
        <taxon>Metazoa</taxon>
        <taxon>Ecdysozoa</taxon>
        <taxon>Nematoda</taxon>
        <taxon>Chromadorea</taxon>
        <taxon>Rhabditida</taxon>
        <taxon>Tylenchina</taxon>
        <taxon>Panagrolaimomorpha</taxon>
        <taxon>Panagrolaimoidea</taxon>
        <taxon>Panagrolaimidae</taxon>
        <taxon>Panagrellus</taxon>
    </lineage>
</organism>